<comment type="caution">
    <text evidence="1">The sequence shown here is derived from an EMBL/GenBank/DDBJ whole genome shotgun (WGS) entry which is preliminary data.</text>
</comment>
<dbReference type="InterPro" id="IPR011051">
    <property type="entry name" value="RmlC_Cupin_sf"/>
</dbReference>
<sequence>AGEGVFGFVLPDDRQVEVTVAAGDFIQVPAGLEHWFRLTDQRRIKAVRYFSARSGWVPHYSDRPLLPFG</sequence>
<dbReference type="EMBL" id="NCBC01000978">
    <property type="protein sequence ID" value="OYV71811.1"/>
    <property type="molecule type" value="Genomic_DNA"/>
</dbReference>
<evidence type="ECO:0000313" key="1">
    <source>
        <dbReference type="EMBL" id="OYV71811.1"/>
    </source>
</evidence>
<dbReference type="Gene3D" id="2.60.120.10">
    <property type="entry name" value="Jelly Rolls"/>
    <property type="match status" value="1"/>
</dbReference>
<dbReference type="Pfam" id="PF03079">
    <property type="entry name" value="ARD"/>
    <property type="match status" value="1"/>
</dbReference>
<keyword evidence="1" id="KW-0560">Oxidoreductase</keyword>
<dbReference type="InterPro" id="IPR004313">
    <property type="entry name" value="ARD"/>
</dbReference>
<proteinExistence type="predicted"/>
<dbReference type="AlphaFoldDB" id="A0A257SHB5"/>
<keyword evidence="1" id="KW-0223">Dioxygenase</keyword>
<gene>
    <name evidence="1" type="ORF">B7Z70_15875</name>
</gene>
<evidence type="ECO:0000313" key="2">
    <source>
        <dbReference type="Proteomes" id="UP000216779"/>
    </source>
</evidence>
<accession>A0A257SHB5</accession>
<name>A0A257SHB5_9PROT</name>
<dbReference type="Proteomes" id="UP000216779">
    <property type="component" value="Unassembled WGS sequence"/>
</dbReference>
<dbReference type="InterPro" id="IPR014710">
    <property type="entry name" value="RmlC-like_jellyroll"/>
</dbReference>
<protein>
    <submittedName>
        <fullName evidence="1">Acireductone dioxygenase</fullName>
    </submittedName>
</protein>
<organism evidence="1 2">
    <name type="scientific">Acidithiobacillus ferrivorans</name>
    <dbReference type="NCBI Taxonomy" id="160808"/>
    <lineage>
        <taxon>Bacteria</taxon>
        <taxon>Pseudomonadati</taxon>
        <taxon>Pseudomonadota</taxon>
        <taxon>Acidithiobacillia</taxon>
        <taxon>Acidithiobacillales</taxon>
        <taxon>Acidithiobacillaceae</taxon>
        <taxon>Acidithiobacillus</taxon>
    </lineage>
</organism>
<reference evidence="1 2" key="1">
    <citation type="submission" date="2017-03" db="EMBL/GenBank/DDBJ databases">
        <title>Lifting the veil on microbial sulfur biogeochemistry in mining wastewaters.</title>
        <authorList>
            <person name="Kantor R.S."/>
            <person name="Colenbrander Nelson T."/>
            <person name="Marshall S."/>
            <person name="Bennett D."/>
            <person name="Apte S."/>
            <person name="Camacho D."/>
            <person name="Thomas B.C."/>
            <person name="Warren L.A."/>
            <person name="Banfield J.F."/>
        </authorList>
    </citation>
    <scope>NUCLEOTIDE SEQUENCE [LARGE SCALE GENOMIC DNA]</scope>
    <source>
        <strain evidence="1">21-59-9</strain>
    </source>
</reference>
<dbReference type="GO" id="GO:0010309">
    <property type="term" value="F:acireductone dioxygenase [iron(II)-requiring] activity"/>
    <property type="evidence" value="ECO:0007669"/>
    <property type="project" value="InterPro"/>
</dbReference>
<dbReference type="SUPFAM" id="SSF51182">
    <property type="entry name" value="RmlC-like cupins"/>
    <property type="match status" value="1"/>
</dbReference>
<feature type="non-terminal residue" evidence="1">
    <location>
        <position position="1"/>
    </location>
</feature>